<protein>
    <recommendedName>
        <fullName evidence="3">tRNA threonylcarbamoyladenosine biosynthesis protein TsaE</fullName>
    </recommendedName>
    <alternativeName>
        <fullName evidence="10">t(6)A37 threonylcarbamoyladenosine biosynthesis protein TsaE</fullName>
    </alternativeName>
</protein>
<keyword evidence="12" id="KW-1185">Reference proteome</keyword>
<evidence type="ECO:0000256" key="9">
    <source>
        <dbReference type="ARBA" id="ARBA00022842"/>
    </source>
</evidence>
<evidence type="ECO:0000256" key="2">
    <source>
        <dbReference type="ARBA" id="ARBA00007599"/>
    </source>
</evidence>
<dbReference type="Gene3D" id="3.40.50.300">
    <property type="entry name" value="P-loop containing nucleotide triphosphate hydrolases"/>
    <property type="match status" value="1"/>
</dbReference>
<dbReference type="SUPFAM" id="SSF52540">
    <property type="entry name" value="P-loop containing nucleoside triphosphate hydrolases"/>
    <property type="match status" value="1"/>
</dbReference>
<keyword evidence="5" id="KW-0819">tRNA processing</keyword>
<evidence type="ECO:0000256" key="3">
    <source>
        <dbReference type="ARBA" id="ARBA00019010"/>
    </source>
</evidence>
<evidence type="ECO:0000256" key="10">
    <source>
        <dbReference type="ARBA" id="ARBA00032441"/>
    </source>
</evidence>
<keyword evidence="7" id="KW-0547">Nucleotide-binding</keyword>
<dbReference type="NCBIfam" id="TIGR00150">
    <property type="entry name" value="T6A_YjeE"/>
    <property type="match status" value="1"/>
</dbReference>
<dbReference type="PANTHER" id="PTHR33540">
    <property type="entry name" value="TRNA THREONYLCARBAMOYLADENOSINE BIOSYNTHESIS PROTEIN TSAE"/>
    <property type="match status" value="1"/>
</dbReference>
<evidence type="ECO:0000256" key="4">
    <source>
        <dbReference type="ARBA" id="ARBA00022490"/>
    </source>
</evidence>
<comment type="similarity">
    <text evidence="2">Belongs to the TsaE family.</text>
</comment>
<dbReference type="RefSeq" id="WP_269127168.1">
    <property type="nucleotide sequence ID" value="NZ_JAPUBN010000019.1"/>
</dbReference>
<evidence type="ECO:0000256" key="1">
    <source>
        <dbReference type="ARBA" id="ARBA00004496"/>
    </source>
</evidence>
<keyword evidence="9" id="KW-0460">Magnesium</keyword>
<dbReference type="Proteomes" id="UP001149719">
    <property type="component" value="Unassembled WGS sequence"/>
</dbReference>
<dbReference type="InterPro" id="IPR027417">
    <property type="entry name" value="P-loop_NTPase"/>
</dbReference>
<gene>
    <name evidence="11" type="primary">tsaE</name>
    <name evidence="11" type="ORF">O1D97_16000</name>
</gene>
<evidence type="ECO:0000256" key="5">
    <source>
        <dbReference type="ARBA" id="ARBA00022694"/>
    </source>
</evidence>
<keyword evidence="8" id="KW-0067">ATP-binding</keyword>
<proteinExistence type="inferred from homology"/>
<evidence type="ECO:0000256" key="8">
    <source>
        <dbReference type="ARBA" id="ARBA00022840"/>
    </source>
</evidence>
<dbReference type="EMBL" id="JAPUBN010000019">
    <property type="protein sequence ID" value="MCZ2723076.1"/>
    <property type="molecule type" value="Genomic_DNA"/>
</dbReference>
<evidence type="ECO:0000256" key="6">
    <source>
        <dbReference type="ARBA" id="ARBA00022723"/>
    </source>
</evidence>
<dbReference type="Pfam" id="PF02367">
    <property type="entry name" value="TsaE"/>
    <property type="match status" value="1"/>
</dbReference>
<dbReference type="PANTHER" id="PTHR33540:SF2">
    <property type="entry name" value="TRNA THREONYLCARBAMOYLADENOSINE BIOSYNTHESIS PROTEIN TSAE"/>
    <property type="match status" value="1"/>
</dbReference>
<sequence>MVIEQVVCGEEAMERLGGLLYKAFSSLKSVHFDGDLGMGKTTLVRGILRGGGYTGPVKSPTYTLVEPYSMEELQIYHFDLYRLHNPEELEYMGIRDYFEDGSLSLIEWPEKGGGVLPMADLIVRLALEGDGRRVSLESISPAGEGVVNELQNIMLSE</sequence>
<evidence type="ECO:0000313" key="11">
    <source>
        <dbReference type="EMBL" id="MCZ2723076.1"/>
    </source>
</evidence>
<dbReference type="InterPro" id="IPR003442">
    <property type="entry name" value="T6A_TsaE"/>
</dbReference>
<keyword evidence="6" id="KW-0479">Metal-binding</keyword>
<evidence type="ECO:0000313" key="12">
    <source>
        <dbReference type="Proteomes" id="UP001149719"/>
    </source>
</evidence>
<evidence type="ECO:0000256" key="7">
    <source>
        <dbReference type="ARBA" id="ARBA00022741"/>
    </source>
</evidence>
<accession>A0ABT4JXW8</accession>
<reference evidence="11" key="1">
    <citation type="submission" date="2022-12" db="EMBL/GenBank/DDBJ databases">
        <title>Marinomonas 15G1-11 sp. nov, isolated from marine algae.</title>
        <authorList>
            <person name="Butt M."/>
            <person name="Choi D.G."/>
            <person name="Kim J.M."/>
            <person name="Lee J.K."/>
            <person name="Baek J.H."/>
            <person name="Jeon C.O."/>
        </authorList>
    </citation>
    <scope>NUCLEOTIDE SEQUENCE</scope>
    <source>
        <strain evidence="11">15G1-11</strain>
    </source>
</reference>
<comment type="caution">
    <text evidence="11">The sequence shown here is derived from an EMBL/GenBank/DDBJ whole genome shotgun (WGS) entry which is preliminary data.</text>
</comment>
<comment type="subcellular location">
    <subcellularLocation>
        <location evidence="1">Cytoplasm</location>
    </subcellularLocation>
</comment>
<keyword evidence="4" id="KW-0963">Cytoplasm</keyword>
<organism evidence="11 12">
    <name type="scientific">Marinomonas phaeophyticola</name>
    <dbReference type="NCBI Taxonomy" id="3004091"/>
    <lineage>
        <taxon>Bacteria</taxon>
        <taxon>Pseudomonadati</taxon>
        <taxon>Pseudomonadota</taxon>
        <taxon>Gammaproteobacteria</taxon>
        <taxon>Oceanospirillales</taxon>
        <taxon>Oceanospirillaceae</taxon>
        <taxon>Marinomonas</taxon>
    </lineage>
</organism>
<name>A0ABT4JXW8_9GAMM</name>